<evidence type="ECO:0000313" key="1">
    <source>
        <dbReference type="EMBL" id="MCS0588353.1"/>
    </source>
</evidence>
<dbReference type="Proteomes" id="UP001205560">
    <property type="component" value="Unassembled WGS sequence"/>
</dbReference>
<proteinExistence type="predicted"/>
<gene>
    <name evidence="1" type="ORF">NX782_03960</name>
</gene>
<protein>
    <recommendedName>
        <fullName evidence="3">Restriction endonuclease type IV Mrr domain-containing protein</fullName>
    </recommendedName>
</protein>
<dbReference type="EMBL" id="JANUGX010000003">
    <property type="protein sequence ID" value="MCS0588353.1"/>
    <property type="molecule type" value="Genomic_DNA"/>
</dbReference>
<evidence type="ECO:0000313" key="2">
    <source>
        <dbReference type="Proteomes" id="UP001205560"/>
    </source>
</evidence>
<reference evidence="1 2" key="1">
    <citation type="submission" date="2022-08" db="EMBL/GenBank/DDBJ databases">
        <title>Reclassification of Massilia species as members of the genera Telluria, Duganella, Pseudoduganella, Mokoshia gen. nov. and Zemynaea gen. nov. using orthogonal and non-orthogonal genome-based approaches.</title>
        <authorList>
            <person name="Bowman J.P."/>
        </authorList>
    </citation>
    <scope>NUCLEOTIDE SEQUENCE [LARGE SCALE GENOMIC DNA]</scope>
    <source>
        <strain evidence="1 2">LMG 28164</strain>
    </source>
</reference>
<keyword evidence="2" id="KW-1185">Reference proteome</keyword>
<dbReference type="RefSeq" id="WP_258844117.1">
    <property type="nucleotide sequence ID" value="NZ_JANUGX010000003.1"/>
</dbReference>
<sequence>MQLYQTRIPAPKDWQQLQRIANDFYKNLYKDSSVDEYGTNGQAQDGVDVYVYGGATAVAVQCKCVEEFSPAELRNEFNKTETFNNRIDLYILVVTVPRDTKLTDEAAKLTRENARNIRIEVKFWQSMAEEMASVDELAKKYLGFVARYPVLVEGAGASAHITLETETSCFKFVVTHMASISDIKSYGKDLLLVTSLQANKSACFHNLGGGHWSDFDGVIGCTKLDAFAAWIWFSRFRDFDELMKTSGQGQSILITDRQLNEIRRLS</sequence>
<accession>A0ABT2A2E7</accession>
<organism evidence="1 2">
    <name type="scientific">Massilia norwichensis</name>
    <dbReference type="NCBI Taxonomy" id="1442366"/>
    <lineage>
        <taxon>Bacteria</taxon>
        <taxon>Pseudomonadati</taxon>
        <taxon>Pseudomonadota</taxon>
        <taxon>Betaproteobacteria</taxon>
        <taxon>Burkholderiales</taxon>
        <taxon>Oxalobacteraceae</taxon>
        <taxon>Telluria group</taxon>
        <taxon>Massilia</taxon>
    </lineage>
</organism>
<name>A0ABT2A2E7_9BURK</name>
<evidence type="ECO:0008006" key="3">
    <source>
        <dbReference type="Google" id="ProtNLM"/>
    </source>
</evidence>
<comment type="caution">
    <text evidence="1">The sequence shown here is derived from an EMBL/GenBank/DDBJ whole genome shotgun (WGS) entry which is preliminary data.</text>
</comment>